<dbReference type="SMART" id="SM00028">
    <property type="entry name" value="TPR"/>
    <property type="match status" value="2"/>
</dbReference>
<dbReference type="PANTHER" id="PTHR44858">
    <property type="entry name" value="TETRATRICOPEPTIDE REPEAT PROTEIN 6"/>
    <property type="match status" value="1"/>
</dbReference>
<dbReference type="Gene3D" id="1.25.40.10">
    <property type="entry name" value="Tetratricopeptide repeat domain"/>
    <property type="match status" value="1"/>
</dbReference>
<keyword evidence="1" id="KW-0677">Repeat</keyword>
<evidence type="ECO:0000256" key="2">
    <source>
        <dbReference type="ARBA" id="ARBA00022803"/>
    </source>
</evidence>
<dbReference type="InterPro" id="IPR050498">
    <property type="entry name" value="Ycf3"/>
</dbReference>
<dbReference type="InterPro" id="IPR011990">
    <property type="entry name" value="TPR-like_helical_dom_sf"/>
</dbReference>
<sequence>MIEKIMKRLLSTTAATVTLVFSLSTQTMSAVAQRHPQTPISTITASNRQSSLHFKINSNNPEAHAQMRSGDEKGAIASITIEFQSVEQLHLHLGIMHLLSGDMKGAIEDFNQAILINPNYAEAYKGRGVAKVQLGDEKEAIEDLQKAADIFQEQEETAKYQEVINIIRQINDK</sequence>
<proteinExistence type="predicted"/>
<feature type="chain" id="PRO_5046350112" evidence="4">
    <location>
        <begin position="33"/>
        <end position="173"/>
    </location>
</feature>
<feature type="repeat" description="TPR" evidence="3">
    <location>
        <begin position="121"/>
        <end position="154"/>
    </location>
</feature>
<evidence type="ECO:0000313" key="5">
    <source>
        <dbReference type="EMBL" id="MBD2174460.1"/>
    </source>
</evidence>
<reference evidence="5 6" key="1">
    <citation type="journal article" date="2020" name="ISME J.">
        <title>Comparative genomics reveals insights into cyanobacterial evolution and habitat adaptation.</title>
        <authorList>
            <person name="Chen M.Y."/>
            <person name="Teng W.K."/>
            <person name="Zhao L."/>
            <person name="Hu C.X."/>
            <person name="Zhou Y.K."/>
            <person name="Han B.P."/>
            <person name="Song L.R."/>
            <person name="Shu W.S."/>
        </authorList>
    </citation>
    <scope>NUCLEOTIDE SEQUENCE [LARGE SCALE GENOMIC DNA]</scope>
    <source>
        <strain evidence="5 6">FACHB-318</strain>
    </source>
</reference>
<organism evidence="5 6">
    <name type="scientific">Anabaena cylindrica FACHB-318</name>
    <dbReference type="NCBI Taxonomy" id="2692880"/>
    <lineage>
        <taxon>Bacteria</taxon>
        <taxon>Bacillati</taxon>
        <taxon>Cyanobacteriota</taxon>
        <taxon>Cyanophyceae</taxon>
        <taxon>Nostocales</taxon>
        <taxon>Nostocaceae</taxon>
        <taxon>Anabaena</taxon>
    </lineage>
</organism>
<dbReference type="Pfam" id="PF13414">
    <property type="entry name" value="TPR_11"/>
    <property type="match status" value="1"/>
</dbReference>
<dbReference type="PROSITE" id="PS50005">
    <property type="entry name" value="TPR"/>
    <property type="match status" value="2"/>
</dbReference>
<evidence type="ECO:0000313" key="6">
    <source>
        <dbReference type="Proteomes" id="UP000638897"/>
    </source>
</evidence>
<dbReference type="SUPFAM" id="SSF48452">
    <property type="entry name" value="TPR-like"/>
    <property type="match status" value="1"/>
</dbReference>
<keyword evidence="4" id="KW-0732">Signal</keyword>
<dbReference type="InterPro" id="IPR019734">
    <property type="entry name" value="TPR_rpt"/>
</dbReference>
<feature type="signal peptide" evidence="4">
    <location>
        <begin position="1"/>
        <end position="32"/>
    </location>
</feature>
<dbReference type="PANTHER" id="PTHR44858:SF1">
    <property type="entry name" value="UDP-N-ACETYLGLUCOSAMINE--PEPTIDE N-ACETYLGLUCOSAMINYLTRANSFERASE SPINDLY-RELATED"/>
    <property type="match status" value="1"/>
</dbReference>
<accession>A0ABR7ZP38</accession>
<name>A0ABR7ZP38_ANACY</name>
<gene>
    <name evidence="5" type="ORF">H6F81_25030</name>
</gene>
<feature type="repeat" description="TPR" evidence="3">
    <location>
        <begin position="87"/>
        <end position="120"/>
    </location>
</feature>
<keyword evidence="6" id="KW-1185">Reference proteome</keyword>
<protein>
    <submittedName>
        <fullName evidence="5">Tetratricopeptide repeat protein</fullName>
    </submittedName>
</protein>
<evidence type="ECO:0000256" key="3">
    <source>
        <dbReference type="PROSITE-ProRule" id="PRU00339"/>
    </source>
</evidence>
<evidence type="ECO:0000256" key="4">
    <source>
        <dbReference type="SAM" id="SignalP"/>
    </source>
</evidence>
<keyword evidence="2 3" id="KW-0802">TPR repeat</keyword>
<dbReference type="Proteomes" id="UP000638897">
    <property type="component" value="Unassembled WGS sequence"/>
</dbReference>
<evidence type="ECO:0000256" key="1">
    <source>
        <dbReference type="ARBA" id="ARBA00022737"/>
    </source>
</evidence>
<dbReference type="EMBL" id="JACJQC010000032">
    <property type="protein sequence ID" value="MBD2174460.1"/>
    <property type="molecule type" value="Genomic_DNA"/>
</dbReference>
<comment type="caution">
    <text evidence="5">The sequence shown here is derived from an EMBL/GenBank/DDBJ whole genome shotgun (WGS) entry which is preliminary data.</text>
</comment>